<comment type="similarity">
    <text evidence="1 6 7">Belongs to the acetokinase family.</text>
</comment>
<keyword evidence="6" id="KW-0963">Cytoplasm</keyword>
<dbReference type="PANTHER" id="PTHR21060">
    <property type="entry name" value="ACETATE KINASE"/>
    <property type="match status" value="1"/>
</dbReference>
<accession>A0A9D1HAQ1</accession>
<dbReference type="EMBL" id="DVLY01000185">
    <property type="protein sequence ID" value="HIT98606.1"/>
    <property type="molecule type" value="Genomic_DNA"/>
</dbReference>
<feature type="binding site" evidence="6">
    <location>
        <position position="385"/>
    </location>
    <ligand>
        <name>Mg(2+)</name>
        <dbReference type="ChEBI" id="CHEBI:18420"/>
    </ligand>
</feature>
<dbReference type="Gene3D" id="3.30.420.40">
    <property type="match status" value="2"/>
</dbReference>
<comment type="subunit">
    <text evidence="6">Homodimer.</text>
</comment>
<evidence type="ECO:0000256" key="2">
    <source>
        <dbReference type="ARBA" id="ARBA00022679"/>
    </source>
</evidence>
<name>A0A9D1HAQ1_9FLAO</name>
<dbReference type="GO" id="GO:0008776">
    <property type="term" value="F:acetate kinase activity"/>
    <property type="evidence" value="ECO:0007669"/>
    <property type="project" value="UniProtKB-UniRule"/>
</dbReference>
<dbReference type="InterPro" id="IPR043129">
    <property type="entry name" value="ATPase_NBD"/>
</dbReference>
<keyword evidence="2 6" id="KW-0808">Transferase</keyword>
<evidence type="ECO:0000256" key="6">
    <source>
        <dbReference type="HAMAP-Rule" id="MF_00020"/>
    </source>
</evidence>
<dbReference type="HAMAP" id="MF_00020">
    <property type="entry name" value="Acetate_kinase"/>
    <property type="match status" value="1"/>
</dbReference>
<comment type="cofactor">
    <cofactor evidence="6">
        <name>Mg(2+)</name>
        <dbReference type="ChEBI" id="CHEBI:18420"/>
    </cofactor>
    <cofactor evidence="6">
        <name>Mn(2+)</name>
        <dbReference type="ChEBI" id="CHEBI:29035"/>
    </cofactor>
    <text evidence="6">Mg(2+). Can also accept Mn(2+).</text>
</comment>
<dbReference type="PRINTS" id="PR00471">
    <property type="entry name" value="ACETATEKNASE"/>
</dbReference>
<evidence type="ECO:0000256" key="5">
    <source>
        <dbReference type="ARBA" id="ARBA00022840"/>
    </source>
</evidence>
<reference evidence="8" key="2">
    <citation type="journal article" date="2021" name="PeerJ">
        <title>Extensive microbial diversity within the chicken gut microbiome revealed by metagenomics and culture.</title>
        <authorList>
            <person name="Gilroy R."/>
            <person name="Ravi A."/>
            <person name="Getino M."/>
            <person name="Pursley I."/>
            <person name="Horton D.L."/>
            <person name="Alikhan N.F."/>
            <person name="Baker D."/>
            <person name="Gharbi K."/>
            <person name="Hall N."/>
            <person name="Watson M."/>
            <person name="Adriaenssens E.M."/>
            <person name="Foster-Nyarko E."/>
            <person name="Jarju S."/>
            <person name="Secka A."/>
            <person name="Antonio M."/>
            <person name="Oren A."/>
            <person name="Chaudhuri R.R."/>
            <person name="La Ragione R."/>
            <person name="Hildebrand F."/>
            <person name="Pallen M.J."/>
        </authorList>
    </citation>
    <scope>NUCLEOTIDE SEQUENCE</scope>
    <source>
        <strain evidence="8">1383</strain>
    </source>
</reference>
<evidence type="ECO:0000313" key="9">
    <source>
        <dbReference type="Proteomes" id="UP000824161"/>
    </source>
</evidence>
<dbReference type="NCBIfam" id="TIGR00016">
    <property type="entry name" value="ackA"/>
    <property type="match status" value="1"/>
</dbReference>
<dbReference type="GO" id="GO:0006083">
    <property type="term" value="P:acetate metabolic process"/>
    <property type="evidence" value="ECO:0007669"/>
    <property type="project" value="TreeGrafter"/>
</dbReference>
<feature type="binding site" evidence="6">
    <location>
        <begin position="209"/>
        <end position="213"/>
    </location>
    <ligand>
        <name>ATP</name>
        <dbReference type="ChEBI" id="CHEBI:30616"/>
    </ligand>
</feature>
<keyword evidence="6" id="KW-0479">Metal-binding</keyword>
<dbReference type="Pfam" id="PF00871">
    <property type="entry name" value="Acetate_kinase"/>
    <property type="match status" value="1"/>
</dbReference>
<comment type="subcellular location">
    <subcellularLocation>
        <location evidence="6">Cytoplasm</location>
    </subcellularLocation>
</comment>
<proteinExistence type="inferred from homology"/>
<evidence type="ECO:0000256" key="3">
    <source>
        <dbReference type="ARBA" id="ARBA00022741"/>
    </source>
</evidence>
<dbReference type="InterPro" id="IPR004372">
    <property type="entry name" value="Ac/propionate_kinase"/>
</dbReference>
<feature type="site" description="Transition state stabilizer" evidence="6">
    <location>
        <position position="242"/>
    </location>
</feature>
<gene>
    <name evidence="6" type="primary">ackA</name>
    <name evidence="8" type="ORF">IAC44_07200</name>
</gene>
<dbReference type="InterPro" id="IPR000890">
    <property type="entry name" value="Aliphatic_acid_kin_short-chain"/>
</dbReference>
<keyword evidence="4 6" id="KW-0418">Kinase</keyword>
<evidence type="ECO:0000256" key="1">
    <source>
        <dbReference type="ARBA" id="ARBA00008748"/>
    </source>
</evidence>
<comment type="catalytic activity">
    <reaction evidence="6">
        <text>acetate + ATP = acetyl phosphate + ADP</text>
        <dbReference type="Rhea" id="RHEA:11352"/>
        <dbReference type="ChEBI" id="CHEBI:22191"/>
        <dbReference type="ChEBI" id="CHEBI:30089"/>
        <dbReference type="ChEBI" id="CHEBI:30616"/>
        <dbReference type="ChEBI" id="CHEBI:456216"/>
        <dbReference type="EC" id="2.7.2.1"/>
    </reaction>
</comment>
<feature type="active site" description="Proton donor/acceptor" evidence="6">
    <location>
        <position position="151"/>
    </location>
</feature>
<dbReference type="GO" id="GO:0005737">
    <property type="term" value="C:cytoplasm"/>
    <property type="evidence" value="ECO:0007669"/>
    <property type="project" value="UniProtKB-SubCell"/>
</dbReference>
<organism evidence="8 9">
    <name type="scientific">Candidatus Merdimorpha stercoravium</name>
    <dbReference type="NCBI Taxonomy" id="2840863"/>
    <lineage>
        <taxon>Bacteria</taxon>
        <taxon>Pseudomonadati</taxon>
        <taxon>Bacteroidota</taxon>
        <taxon>Flavobacteriia</taxon>
        <taxon>Flavobacteriales</taxon>
        <taxon>Candidatus Merdimorpha</taxon>
    </lineage>
</organism>
<feature type="binding site" evidence="6">
    <location>
        <position position="14"/>
    </location>
    <ligand>
        <name>ATP</name>
        <dbReference type="ChEBI" id="CHEBI:30616"/>
    </ligand>
</feature>
<protein>
    <recommendedName>
        <fullName evidence="6">Acetate kinase</fullName>
        <ecNumber evidence="6">2.7.2.1</ecNumber>
    </recommendedName>
    <alternativeName>
        <fullName evidence="6">Acetokinase</fullName>
    </alternativeName>
</protein>
<dbReference type="GO" id="GO:0000287">
    <property type="term" value="F:magnesium ion binding"/>
    <property type="evidence" value="ECO:0007669"/>
    <property type="project" value="UniProtKB-UniRule"/>
</dbReference>
<comment type="function">
    <text evidence="6">Catalyzes the formation of acetyl phosphate from acetate and ATP. Can also catalyze the reverse reaction.</text>
</comment>
<comment type="caution">
    <text evidence="8">The sequence shown here is derived from an EMBL/GenBank/DDBJ whole genome shotgun (WGS) entry which is preliminary data.</text>
</comment>
<feature type="binding site" evidence="6">
    <location>
        <position position="94"/>
    </location>
    <ligand>
        <name>substrate</name>
    </ligand>
</feature>
<dbReference type="PIRSF" id="PIRSF000722">
    <property type="entry name" value="Acetate_prop_kin"/>
    <property type="match status" value="1"/>
</dbReference>
<dbReference type="AlphaFoldDB" id="A0A9D1HAQ1"/>
<dbReference type="GO" id="GO:0006085">
    <property type="term" value="P:acetyl-CoA biosynthetic process"/>
    <property type="evidence" value="ECO:0007669"/>
    <property type="project" value="UniProtKB-UniRule"/>
</dbReference>
<evidence type="ECO:0000256" key="7">
    <source>
        <dbReference type="RuleBase" id="RU003835"/>
    </source>
</evidence>
<keyword evidence="5 6" id="KW-0067">ATP-binding</keyword>
<dbReference type="PANTHER" id="PTHR21060:SF15">
    <property type="entry name" value="ACETATE KINASE-RELATED"/>
    <property type="match status" value="1"/>
</dbReference>
<keyword evidence="6" id="KW-0460">Magnesium</keyword>
<feature type="site" description="Transition state stabilizer" evidence="6">
    <location>
        <position position="183"/>
    </location>
</feature>
<evidence type="ECO:0000313" key="8">
    <source>
        <dbReference type="EMBL" id="HIT98606.1"/>
    </source>
</evidence>
<reference evidence="8" key="1">
    <citation type="submission" date="2020-10" db="EMBL/GenBank/DDBJ databases">
        <authorList>
            <person name="Gilroy R."/>
        </authorList>
    </citation>
    <scope>NUCLEOTIDE SEQUENCE</scope>
    <source>
        <strain evidence="8">1383</strain>
    </source>
</reference>
<keyword evidence="3 6" id="KW-0547">Nucleotide-binding</keyword>
<feature type="binding site" evidence="6">
    <location>
        <begin position="283"/>
        <end position="285"/>
    </location>
    <ligand>
        <name>ATP</name>
        <dbReference type="ChEBI" id="CHEBI:30616"/>
    </ligand>
</feature>
<dbReference type="CDD" id="cd24010">
    <property type="entry name" value="ASKHA_NBD_AcK_PK"/>
    <property type="match status" value="1"/>
</dbReference>
<dbReference type="Proteomes" id="UP000824161">
    <property type="component" value="Unassembled WGS sequence"/>
</dbReference>
<dbReference type="EC" id="2.7.2.1" evidence="6"/>
<dbReference type="GO" id="GO:0005524">
    <property type="term" value="F:ATP binding"/>
    <property type="evidence" value="ECO:0007669"/>
    <property type="project" value="UniProtKB-KW"/>
</dbReference>
<dbReference type="InterPro" id="IPR023865">
    <property type="entry name" value="Aliphatic_acid_kinase_CS"/>
</dbReference>
<feature type="binding site" evidence="6">
    <location>
        <position position="7"/>
    </location>
    <ligand>
        <name>Mg(2+)</name>
        <dbReference type="ChEBI" id="CHEBI:18420"/>
    </ligand>
</feature>
<evidence type="ECO:0000256" key="4">
    <source>
        <dbReference type="ARBA" id="ARBA00022777"/>
    </source>
</evidence>
<dbReference type="PROSITE" id="PS01075">
    <property type="entry name" value="ACETATE_KINASE_1"/>
    <property type="match status" value="1"/>
</dbReference>
<comment type="pathway">
    <text evidence="6">Metabolic intermediate biosynthesis; acetyl-CoA biosynthesis; acetyl-CoA from acetate: step 1/2.</text>
</comment>
<dbReference type="PROSITE" id="PS01076">
    <property type="entry name" value="ACETATE_KINASE_2"/>
    <property type="match status" value="1"/>
</dbReference>
<feature type="binding site" evidence="6">
    <location>
        <begin position="331"/>
        <end position="335"/>
    </location>
    <ligand>
        <name>ATP</name>
        <dbReference type="ChEBI" id="CHEBI:30616"/>
    </ligand>
</feature>
<sequence length="401" mass="44653">MKILVLNSGSSSIKYKLIDMDTRRPLSSGLVERIGQKEGCITHKYLREAGMEKHMETCEIPNHTAGLRRVAELLTDPQVGVIADPSEIRAVGHRMVHGGEYITDTCLITPEVEKRIQELYPLAPLHNPPTYEGYKVAREVFPHARQVAVFDTAFHQTMPPVAYRYPVPEDLYTQHGVRKYGFHGTSHKYVSGKAIEYLGKKDSRIITIHLGNGASVAAVKDGRCIDTSMGLGPLNGLVMGTRSGDIDPSVIFYMVEQLGYSIEDVSRILNKESGLKALFGSSDMRDVYQGLKENDERARFAFELYCYHIKQYIGAYTASMGGLDAIVFTAGIGENAFYLRSEVCRGMEFFGIEIDQALNTAPSDGIREINPPHTRVKVLVIPTDEEMEIATQTFNLLQKLG</sequence>
<dbReference type="SUPFAM" id="SSF53067">
    <property type="entry name" value="Actin-like ATPase domain"/>
    <property type="match status" value="2"/>
</dbReference>